<gene>
    <name evidence="1" type="ORF">HHI36_005145</name>
</gene>
<evidence type="ECO:0000313" key="1">
    <source>
        <dbReference type="EMBL" id="KAL3281942.1"/>
    </source>
</evidence>
<comment type="caution">
    <text evidence="1">The sequence shown here is derived from an EMBL/GenBank/DDBJ whole genome shotgun (WGS) entry which is preliminary data.</text>
</comment>
<sequence length="109" mass="12617">MPNQPEQVSVETKKLKAKLEVLEARKKMLFQRFQKSFDYIKDLNKAKVAEYFTVGFHSLENSKIQLISVVEHINLLSLKINDEFIPSYQVLEAADDLHCHIIEASKKPT</sequence>
<organism evidence="1 2">
    <name type="scientific">Cryptolaemus montrouzieri</name>
    <dbReference type="NCBI Taxonomy" id="559131"/>
    <lineage>
        <taxon>Eukaryota</taxon>
        <taxon>Metazoa</taxon>
        <taxon>Ecdysozoa</taxon>
        <taxon>Arthropoda</taxon>
        <taxon>Hexapoda</taxon>
        <taxon>Insecta</taxon>
        <taxon>Pterygota</taxon>
        <taxon>Neoptera</taxon>
        <taxon>Endopterygota</taxon>
        <taxon>Coleoptera</taxon>
        <taxon>Polyphaga</taxon>
        <taxon>Cucujiformia</taxon>
        <taxon>Coccinelloidea</taxon>
        <taxon>Coccinellidae</taxon>
        <taxon>Scymninae</taxon>
        <taxon>Scymnini</taxon>
        <taxon>Cryptolaemus</taxon>
    </lineage>
</organism>
<keyword evidence="2" id="KW-1185">Reference proteome</keyword>
<accession>A0ABD2NTS7</accession>
<reference evidence="1 2" key="1">
    <citation type="journal article" date="2021" name="BMC Biol.">
        <title>Horizontally acquired antibacterial genes associated with adaptive radiation of ladybird beetles.</title>
        <authorList>
            <person name="Li H.S."/>
            <person name="Tang X.F."/>
            <person name="Huang Y.H."/>
            <person name="Xu Z.Y."/>
            <person name="Chen M.L."/>
            <person name="Du X.Y."/>
            <person name="Qiu B.Y."/>
            <person name="Chen P.T."/>
            <person name="Zhang W."/>
            <person name="Slipinski A."/>
            <person name="Escalona H.E."/>
            <person name="Waterhouse R.M."/>
            <person name="Zwick A."/>
            <person name="Pang H."/>
        </authorList>
    </citation>
    <scope>NUCLEOTIDE SEQUENCE [LARGE SCALE GENOMIC DNA]</scope>
    <source>
        <strain evidence="1">SYSU2018</strain>
    </source>
</reference>
<dbReference type="Proteomes" id="UP001516400">
    <property type="component" value="Unassembled WGS sequence"/>
</dbReference>
<protein>
    <submittedName>
        <fullName evidence="1">Uncharacterized protein</fullName>
    </submittedName>
</protein>
<proteinExistence type="predicted"/>
<evidence type="ECO:0000313" key="2">
    <source>
        <dbReference type="Proteomes" id="UP001516400"/>
    </source>
</evidence>
<name>A0ABD2NTS7_9CUCU</name>
<dbReference type="EMBL" id="JABFTP020000144">
    <property type="protein sequence ID" value="KAL3281942.1"/>
    <property type="molecule type" value="Genomic_DNA"/>
</dbReference>
<dbReference type="AlphaFoldDB" id="A0ABD2NTS7"/>